<dbReference type="EC" id="3.5.2.6" evidence="2 7"/>
<name>A0A1N7KLQ4_9RHOB</name>
<evidence type="ECO:0000313" key="10">
    <source>
        <dbReference type="EMBL" id="SIS62444.1"/>
    </source>
</evidence>
<dbReference type="GO" id="GO:0008658">
    <property type="term" value="F:penicillin binding"/>
    <property type="evidence" value="ECO:0007669"/>
    <property type="project" value="InterPro"/>
</dbReference>
<evidence type="ECO:0000256" key="1">
    <source>
        <dbReference type="ARBA" id="ARBA00007898"/>
    </source>
</evidence>
<dbReference type="Pfam" id="PF00905">
    <property type="entry name" value="Transpeptidase"/>
    <property type="match status" value="1"/>
</dbReference>
<dbReference type="SUPFAM" id="SSF56601">
    <property type="entry name" value="beta-lactamase/transpeptidase-like"/>
    <property type="match status" value="1"/>
</dbReference>
<protein>
    <recommendedName>
        <fullName evidence="2 7">Beta-lactamase</fullName>
        <ecNumber evidence="2 7">3.5.2.6</ecNumber>
    </recommendedName>
</protein>
<evidence type="ECO:0000256" key="7">
    <source>
        <dbReference type="RuleBase" id="RU361140"/>
    </source>
</evidence>
<sequence>MMFRSRPLWRGLVCLALSLWPAMARADAPAICTLITDIDTGTTLLEQGDCDSRATPASTFKVPLALIGYAEGLLTDADTPVMRWREGDPDWGGAAWRRDTGPAEWMRHSVVWYSQRLAHDLGARRLTEHARALGYGNADFSGDPGQNNGLDRAWISSSLRISPREQARFMTRLVTGALPHGPDAIGKTLALLDPIMAGGWTVRGKTGSAYPRRADGRFDYARGWGWFVGWAERDGQRLALVRLTQATQRSKTPRGIATRDGLLAEIPALIDAAR</sequence>
<feature type="signal peptide" evidence="8">
    <location>
        <begin position="1"/>
        <end position="26"/>
    </location>
</feature>
<reference evidence="10 11" key="1">
    <citation type="submission" date="2017-01" db="EMBL/GenBank/DDBJ databases">
        <authorList>
            <person name="Mah S.A."/>
            <person name="Swanson W.J."/>
            <person name="Moy G.W."/>
            <person name="Vacquier V.D."/>
        </authorList>
    </citation>
    <scope>NUCLEOTIDE SEQUENCE [LARGE SCALE GENOMIC DNA]</scope>
    <source>
        <strain evidence="10 11">DSM 26375</strain>
    </source>
</reference>
<keyword evidence="4 7" id="KW-0378">Hydrolase</keyword>
<keyword evidence="3 8" id="KW-0732">Signal</keyword>
<feature type="domain" description="Penicillin-binding protein transpeptidase" evidence="9">
    <location>
        <begin position="46"/>
        <end position="250"/>
    </location>
</feature>
<comment type="catalytic activity">
    <reaction evidence="7">
        <text>a beta-lactam + H2O = a substituted beta-amino acid</text>
        <dbReference type="Rhea" id="RHEA:20401"/>
        <dbReference type="ChEBI" id="CHEBI:15377"/>
        <dbReference type="ChEBI" id="CHEBI:35627"/>
        <dbReference type="ChEBI" id="CHEBI:140347"/>
        <dbReference type="EC" id="3.5.2.6"/>
    </reaction>
</comment>
<dbReference type="InterPro" id="IPR002137">
    <property type="entry name" value="Beta-lactam_class-D_AS"/>
</dbReference>
<dbReference type="EMBL" id="FTOT01000001">
    <property type="protein sequence ID" value="SIS62444.1"/>
    <property type="molecule type" value="Genomic_DNA"/>
</dbReference>
<dbReference type="InterPro" id="IPR001460">
    <property type="entry name" value="PCN-bd_Tpept"/>
</dbReference>
<dbReference type="PROSITE" id="PS00337">
    <property type="entry name" value="BETA_LACTAMASE_D"/>
    <property type="match status" value="1"/>
</dbReference>
<evidence type="ECO:0000259" key="9">
    <source>
        <dbReference type="Pfam" id="PF00905"/>
    </source>
</evidence>
<comment type="similarity">
    <text evidence="1 7">Belongs to the class-D beta-lactamase family.</text>
</comment>
<gene>
    <name evidence="10" type="ORF">SAMN05421774_101528</name>
</gene>
<evidence type="ECO:0000256" key="5">
    <source>
        <dbReference type="ARBA" id="ARBA00023251"/>
    </source>
</evidence>
<dbReference type="GO" id="GO:0008800">
    <property type="term" value="F:beta-lactamase activity"/>
    <property type="evidence" value="ECO:0007669"/>
    <property type="project" value="UniProtKB-UniRule"/>
</dbReference>
<dbReference type="NCBIfam" id="NF000270">
    <property type="entry name" value="bla_class_D_alt"/>
    <property type="match status" value="1"/>
</dbReference>
<evidence type="ECO:0000256" key="4">
    <source>
        <dbReference type="ARBA" id="ARBA00022801"/>
    </source>
</evidence>
<dbReference type="AlphaFoldDB" id="A0A1N7KLQ4"/>
<evidence type="ECO:0000313" key="11">
    <source>
        <dbReference type="Proteomes" id="UP000186141"/>
    </source>
</evidence>
<keyword evidence="5 7" id="KW-0046">Antibiotic resistance</keyword>
<accession>A0A1N7KLQ4</accession>
<dbReference type="GO" id="GO:0046677">
    <property type="term" value="P:response to antibiotic"/>
    <property type="evidence" value="ECO:0007669"/>
    <property type="project" value="UniProtKB-UniRule"/>
</dbReference>
<keyword evidence="11" id="KW-1185">Reference proteome</keyword>
<dbReference type="Proteomes" id="UP000186141">
    <property type="component" value="Unassembled WGS sequence"/>
</dbReference>
<proteinExistence type="inferred from homology"/>
<evidence type="ECO:0000256" key="8">
    <source>
        <dbReference type="SAM" id="SignalP"/>
    </source>
</evidence>
<evidence type="ECO:0000256" key="3">
    <source>
        <dbReference type="ARBA" id="ARBA00022729"/>
    </source>
</evidence>
<organism evidence="10 11">
    <name type="scientific">Gemmobacter megaterium</name>
    <dbReference type="NCBI Taxonomy" id="1086013"/>
    <lineage>
        <taxon>Bacteria</taxon>
        <taxon>Pseudomonadati</taxon>
        <taxon>Pseudomonadota</taxon>
        <taxon>Alphaproteobacteria</taxon>
        <taxon>Rhodobacterales</taxon>
        <taxon>Paracoccaceae</taxon>
        <taxon>Gemmobacter</taxon>
    </lineage>
</organism>
<dbReference type="InterPro" id="IPR012338">
    <property type="entry name" value="Beta-lactam/transpept-like"/>
</dbReference>
<evidence type="ECO:0000256" key="2">
    <source>
        <dbReference type="ARBA" id="ARBA00012865"/>
    </source>
</evidence>
<dbReference type="GO" id="GO:0017001">
    <property type="term" value="P:antibiotic catabolic process"/>
    <property type="evidence" value="ECO:0007669"/>
    <property type="project" value="InterPro"/>
</dbReference>
<feature type="modified residue" description="N6-carboxylysine" evidence="6">
    <location>
        <position position="61"/>
    </location>
</feature>
<evidence type="ECO:0000256" key="6">
    <source>
        <dbReference type="PIRSR" id="PIRSR602137-50"/>
    </source>
</evidence>
<feature type="active site" description="Acyl-ester intermediate" evidence="6">
    <location>
        <position position="58"/>
    </location>
</feature>
<dbReference type="Gene3D" id="3.40.710.10">
    <property type="entry name" value="DD-peptidase/beta-lactamase superfamily"/>
    <property type="match status" value="1"/>
</dbReference>
<dbReference type="STRING" id="1086013.SAMN05421774_101528"/>
<feature type="chain" id="PRO_5012681502" description="Beta-lactamase" evidence="8">
    <location>
        <begin position="27"/>
        <end position="274"/>
    </location>
</feature>